<dbReference type="WBParaSite" id="MBELARI_LOCUS892">
    <property type="protein sequence ID" value="MBELARI_LOCUS892"/>
    <property type="gene ID" value="MBELARI_LOCUS892"/>
</dbReference>
<keyword evidence="2" id="KW-1133">Transmembrane helix</keyword>
<feature type="region of interest" description="Disordered" evidence="1">
    <location>
        <begin position="271"/>
        <end position="292"/>
    </location>
</feature>
<evidence type="ECO:0000313" key="4">
    <source>
        <dbReference type="WBParaSite" id="MBELARI_LOCUS892"/>
    </source>
</evidence>
<proteinExistence type="predicted"/>
<organism evidence="3 4">
    <name type="scientific">Mesorhabditis belari</name>
    <dbReference type="NCBI Taxonomy" id="2138241"/>
    <lineage>
        <taxon>Eukaryota</taxon>
        <taxon>Metazoa</taxon>
        <taxon>Ecdysozoa</taxon>
        <taxon>Nematoda</taxon>
        <taxon>Chromadorea</taxon>
        <taxon>Rhabditida</taxon>
        <taxon>Rhabditina</taxon>
        <taxon>Rhabditomorpha</taxon>
        <taxon>Rhabditoidea</taxon>
        <taxon>Rhabditidae</taxon>
        <taxon>Mesorhabditinae</taxon>
        <taxon>Mesorhabditis</taxon>
    </lineage>
</organism>
<keyword evidence="2" id="KW-0812">Transmembrane</keyword>
<name>A0AAF3FP03_9BILA</name>
<feature type="transmembrane region" description="Helical" evidence="2">
    <location>
        <begin position="12"/>
        <end position="35"/>
    </location>
</feature>
<dbReference type="AlphaFoldDB" id="A0AAF3FP03"/>
<feature type="transmembrane region" description="Helical" evidence="2">
    <location>
        <begin position="85"/>
        <end position="110"/>
    </location>
</feature>
<dbReference type="Proteomes" id="UP000887575">
    <property type="component" value="Unassembled WGS sequence"/>
</dbReference>
<reference evidence="4" key="1">
    <citation type="submission" date="2024-02" db="UniProtKB">
        <authorList>
            <consortium name="WormBaseParasite"/>
        </authorList>
    </citation>
    <scope>IDENTIFICATION</scope>
</reference>
<protein>
    <submittedName>
        <fullName evidence="4">Uncharacterized protein</fullName>
    </submittedName>
</protein>
<keyword evidence="2" id="KW-0472">Membrane</keyword>
<feature type="transmembrane region" description="Helical" evidence="2">
    <location>
        <begin position="243"/>
        <end position="262"/>
    </location>
</feature>
<accession>A0AAF3FP03</accession>
<feature type="transmembrane region" description="Helical" evidence="2">
    <location>
        <begin position="162"/>
        <end position="184"/>
    </location>
</feature>
<evidence type="ECO:0000256" key="1">
    <source>
        <dbReference type="SAM" id="MobiDB-lite"/>
    </source>
</evidence>
<feature type="transmembrane region" description="Helical" evidence="2">
    <location>
        <begin position="131"/>
        <end position="150"/>
    </location>
</feature>
<sequence>MSLKRVEELELPLAIVSGTFGFLGLSIETSIVYVLYKKARFSRSVKAFLFANVIGRIYQHLYAFYEAFCNIEQNCFLFEREVASAWLSNVILSTIFKSIQFAMVFIDFGLSLNRVFAVFFDGRLYQMADKMSLYHISISLLCPICLYGSLIQQTFFSSFSNLFLAFENLQMFMMQPMIAADLWVLLQVRMMNHKLNRQNSADTRLAILALASHLMNISHYLNYQLTSIFDLNKTVFVTFLADNLVAKIAAIIEGLVILGFSWPREEDGKTIKVQEKETTTSARERRRTKPEF</sequence>
<evidence type="ECO:0000313" key="3">
    <source>
        <dbReference type="Proteomes" id="UP000887575"/>
    </source>
</evidence>
<keyword evidence="3" id="KW-1185">Reference proteome</keyword>
<feature type="transmembrane region" description="Helical" evidence="2">
    <location>
        <begin position="205"/>
        <end position="223"/>
    </location>
</feature>
<evidence type="ECO:0000256" key="2">
    <source>
        <dbReference type="SAM" id="Phobius"/>
    </source>
</evidence>